<keyword evidence="2" id="KW-1185">Reference proteome</keyword>
<evidence type="ECO:0008006" key="3">
    <source>
        <dbReference type="Google" id="ProtNLM"/>
    </source>
</evidence>
<dbReference type="EMBL" id="JBBKTW010000011">
    <property type="protein sequence ID" value="MEN2991434.1"/>
    <property type="molecule type" value="Genomic_DNA"/>
</dbReference>
<comment type="caution">
    <text evidence="1">The sequence shown here is derived from an EMBL/GenBank/DDBJ whole genome shotgun (WGS) entry which is preliminary data.</text>
</comment>
<evidence type="ECO:0000313" key="2">
    <source>
        <dbReference type="Proteomes" id="UP001413721"/>
    </source>
</evidence>
<dbReference type="Proteomes" id="UP001413721">
    <property type="component" value="Unassembled WGS sequence"/>
</dbReference>
<evidence type="ECO:0000313" key="1">
    <source>
        <dbReference type="EMBL" id="MEN2991434.1"/>
    </source>
</evidence>
<accession>A0ABU9YRI7</accession>
<reference evidence="1 2" key="1">
    <citation type="submission" date="2024-03" db="EMBL/GenBank/DDBJ databases">
        <title>High-quality draft genome sequencing of Tistrella sp. BH-R2-4.</title>
        <authorList>
            <person name="Dong C."/>
        </authorList>
    </citation>
    <scope>NUCLEOTIDE SEQUENCE [LARGE SCALE GENOMIC DNA]</scope>
    <source>
        <strain evidence="1 2">BH-R2-4</strain>
    </source>
</reference>
<proteinExistence type="predicted"/>
<dbReference type="RefSeq" id="WP_345932134.1">
    <property type="nucleotide sequence ID" value="NZ_JBBKTV010000002.1"/>
</dbReference>
<organism evidence="1 2">
    <name type="scientific">Tistrella arctica</name>
    <dbReference type="NCBI Taxonomy" id="3133430"/>
    <lineage>
        <taxon>Bacteria</taxon>
        <taxon>Pseudomonadati</taxon>
        <taxon>Pseudomonadota</taxon>
        <taxon>Alphaproteobacteria</taxon>
        <taxon>Geminicoccales</taxon>
        <taxon>Geminicoccaceae</taxon>
        <taxon>Tistrella</taxon>
    </lineage>
</organism>
<sequence length="156" mass="17022">MTPIAPAMTVPDARQPDDLADVATIATLDEHIPAWRDCGLLDRMNRLSAAELLSLCRDDLPTDYLRFLSEVGAGPVADERLMIFGCPIDFDEIYGDNDGGRFAVFAADNSQSCFAFDRHDGMAICRISPTAGAPCRHSRGFADFLVKTLEAARTQP</sequence>
<gene>
    <name evidence="1" type="ORF">WG926_24185</name>
</gene>
<name>A0ABU9YRI7_9PROT</name>
<protein>
    <recommendedName>
        <fullName evidence="3">Knr4/Smi1-like domain-containing protein</fullName>
    </recommendedName>
</protein>